<evidence type="ECO:0000256" key="2">
    <source>
        <dbReference type="ARBA" id="ARBA00004777"/>
    </source>
</evidence>
<evidence type="ECO:0000259" key="13">
    <source>
        <dbReference type="PROSITE" id="PS50970"/>
    </source>
</evidence>
<evidence type="ECO:0000256" key="7">
    <source>
        <dbReference type="ARBA" id="ARBA00022691"/>
    </source>
</evidence>
<evidence type="ECO:0000313" key="14">
    <source>
        <dbReference type="EMBL" id="MBC5680765.1"/>
    </source>
</evidence>
<evidence type="ECO:0000256" key="3">
    <source>
        <dbReference type="ARBA" id="ARBA00010398"/>
    </source>
</evidence>
<feature type="binding site" evidence="12">
    <location>
        <position position="207"/>
    </location>
    <ligand>
        <name>Zn(2+)</name>
        <dbReference type="ChEBI" id="CHEBI:29105"/>
    </ligand>
</feature>
<evidence type="ECO:0000256" key="8">
    <source>
        <dbReference type="ARBA" id="ARBA00022723"/>
    </source>
</evidence>
<comment type="similarity">
    <text evidence="3">Belongs to the vitamin-B12 dependent methionine synthase family.</text>
</comment>
<feature type="binding site" evidence="12">
    <location>
        <position position="274"/>
    </location>
    <ligand>
        <name>Zn(2+)</name>
        <dbReference type="ChEBI" id="CHEBI:29105"/>
    </ligand>
</feature>
<keyword evidence="10 14" id="KW-0560">Oxidoreductase</keyword>
<keyword evidence="6 12" id="KW-0808">Transferase</keyword>
<reference evidence="14 15" key="1">
    <citation type="submission" date="2020-08" db="EMBL/GenBank/DDBJ databases">
        <title>Genome public.</title>
        <authorList>
            <person name="Liu C."/>
            <person name="Sun Q."/>
        </authorList>
    </citation>
    <scope>NUCLEOTIDE SEQUENCE [LARGE SCALE GENOMIC DNA]</scope>
    <source>
        <strain evidence="14 15">NSJ-43</strain>
    </source>
</reference>
<dbReference type="InterPro" id="IPR050554">
    <property type="entry name" value="Met_Synthase/Corrinoid"/>
</dbReference>
<evidence type="ECO:0000256" key="10">
    <source>
        <dbReference type="ARBA" id="ARBA00023002"/>
    </source>
</evidence>
<proteinExistence type="inferred from homology"/>
<accession>A0ABR7FZZ1</accession>
<keyword evidence="7" id="KW-0949">S-adenosyl-L-methionine</keyword>
<evidence type="ECO:0000256" key="11">
    <source>
        <dbReference type="ARBA" id="ARBA00023285"/>
    </source>
</evidence>
<keyword evidence="11" id="KW-0170">Cobalt</keyword>
<keyword evidence="5" id="KW-0285">Flavoprotein</keyword>
<keyword evidence="4 12" id="KW-0489">Methyltransferase</keyword>
<keyword evidence="9" id="KW-0274">FAD</keyword>
<name>A0ABR7FZZ1_9FIRM</name>
<dbReference type="RefSeq" id="WP_186836728.1">
    <property type="nucleotide sequence ID" value="NZ_JACOPD010000004.1"/>
</dbReference>
<dbReference type="Proteomes" id="UP000628463">
    <property type="component" value="Unassembled WGS sequence"/>
</dbReference>
<evidence type="ECO:0000256" key="12">
    <source>
        <dbReference type="PROSITE-ProRule" id="PRU00333"/>
    </source>
</evidence>
<dbReference type="EC" id="2.1.1.10" evidence="14"/>
<dbReference type="Pfam" id="PF02574">
    <property type="entry name" value="S-methyl_trans"/>
    <property type="match status" value="1"/>
</dbReference>
<dbReference type="EMBL" id="JACOPD010000004">
    <property type="protein sequence ID" value="MBC5680765.1"/>
    <property type="molecule type" value="Genomic_DNA"/>
</dbReference>
<organism evidence="14 15">
    <name type="scientific">Lachnospira hominis</name>
    <name type="common">ex Liu et al. 2021</name>
    <dbReference type="NCBI Taxonomy" id="2763051"/>
    <lineage>
        <taxon>Bacteria</taxon>
        <taxon>Bacillati</taxon>
        <taxon>Bacillota</taxon>
        <taxon>Clostridia</taxon>
        <taxon>Lachnospirales</taxon>
        <taxon>Lachnospiraceae</taxon>
        <taxon>Lachnospira</taxon>
    </lineage>
</organism>
<dbReference type="InterPro" id="IPR003726">
    <property type="entry name" value="HCY_dom"/>
</dbReference>
<dbReference type="PANTHER" id="PTHR45833">
    <property type="entry name" value="METHIONINE SYNTHASE"/>
    <property type="match status" value="1"/>
</dbReference>
<dbReference type="PANTHER" id="PTHR45833:SF1">
    <property type="entry name" value="METHIONINE SYNTHASE"/>
    <property type="match status" value="1"/>
</dbReference>
<comment type="cofactor">
    <cofactor evidence="12">
        <name>Zn(2+)</name>
        <dbReference type="ChEBI" id="CHEBI:29105"/>
    </cofactor>
</comment>
<evidence type="ECO:0000256" key="9">
    <source>
        <dbReference type="ARBA" id="ARBA00022827"/>
    </source>
</evidence>
<dbReference type="InterPro" id="IPR036589">
    <property type="entry name" value="HCY_dom_sf"/>
</dbReference>
<evidence type="ECO:0000256" key="1">
    <source>
        <dbReference type="ARBA" id="ARBA00001974"/>
    </source>
</evidence>
<dbReference type="InterPro" id="IPR003171">
    <property type="entry name" value="Mehydrof_redctse-like"/>
</dbReference>
<dbReference type="NCBIfam" id="NF006396">
    <property type="entry name" value="PRK08645.1"/>
    <property type="match status" value="1"/>
</dbReference>
<evidence type="ECO:0000313" key="15">
    <source>
        <dbReference type="Proteomes" id="UP000628463"/>
    </source>
</evidence>
<dbReference type="Pfam" id="PF02219">
    <property type="entry name" value="MTHFR"/>
    <property type="match status" value="1"/>
</dbReference>
<keyword evidence="8 12" id="KW-0479">Metal-binding</keyword>
<feature type="binding site" evidence="12">
    <location>
        <position position="273"/>
    </location>
    <ligand>
        <name>Zn(2+)</name>
        <dbReference type="ChEBI" id="CHEBI:29105"/>
    </ligand>
</feature>
<comment type="caution">
    <text evidence="14">The sequence shown here is derived from an EMBL/GenBank/DDBJ whole genome shotgun (WGS) entry which is preliminary data.</text>
</comment>
<protein>
    <submittedName>
        <fullName evidence="14">Bifunctional homocysteine S-methyltransferase/methylenetetrahydrofolate reductase</fullName>
        <ecNumber evidence="14">1.5.1.20</ecNumber>
        <ecNumber evidence="14">2.1.1.10</ecNumber>
    </submittedName>
</protein>
<dbReference type="PROSITE" id="PS50970">
    <property type="entry name" value="HCY"/>
    <property type="match status" value="1"/>
</dbReference>
<evidence type="ECO:0000256" key="6">
    <source>
        <dbReference type="ARBA" id="ARBA00022679"/>
    </source>
</evidence>
<gene>
    <name evidence="14" type="ORF">H8S01_07310</name>
</gene>
<dbReference type="GO" id="GO:0032259">
    <property type="term" value="P:methylation"/>
    <property type="evidence" value="ECO:0007669"/>
    <property type="project" value="UniProtKB-KW"/>
</dbReference>
<dbReference type="SUPFAM" id="SSF51730">
    <property type="entry name" value="FAD-linked oxidoreductase"/>
    <property type="match status" value="1"/>
</dbReference>
<comment type="pathway">
    <text evidence="2">One-carbon metabolism; tetrahydrofolate interconversion.</text>
</comment>
<evidence type="ECO:0000256" key="5">
    <source>
        <dbReference type="ARBA" id="ARBA00022630"/>
    </source>
</evidence>
<dbReference type="GO" id="GO:0008168">
    <property type="term" value="F:methyltransferase activity"/>
    <property type="evidence" value="ECO:0007669"/>
    <property type="project" value="UniProtKB-KW"/>
</dbReference>
<comment type="cofactor">
    <cofactor evidence="1">
        <name>FAD</name>
        <dbReference type="ChEBI" id="CHEBI:57692"/>
    </cofactor>
</comment>
<dbReference type="Gene3D" id="3.20.20.220">
    <property type="match status" value="1"/>
</dbReference>
<feature type="domain" description="Hcy-binding" evidence="13">
    <location>
        <begin position="6"/>
        <end position="288"/>
    </location>
</feature>
<sequence length="592" mass="66046">MSANGKEKIIEYLKSNILVTDGAMGTYFASLYDTKEPPEYCNIKDSKKIYDIHRQYIENGAKIIRTNTYACNTFTLNYEIEDVKESIKCACKIAREAAKGHEDIFIAGDIGPITYNHNDMQKQVSDEYVVITKTMIESGVDAIVFETFPDMDDIKEALKYIAEKGNIFVIVQFAVNQFGYSNSGLSAKKLISDALDCEYTDAAGLNCGVGPGHMYGIFEKLGINTAKYLTALPNAGYPQSVSNRMVFAADNSEYFSIKASDMAERGINIVGGCCGTTPEYIAKLENAVKNMHPVKHFSEEHEKKIMFKPIDKSFYKDKSGKKLIAVELAPPVDSDDEKLMDAAHILKKSGVDVLTFPDSPSGRTRADSILMAEKVHKETGMAVMPHICCRDKNAIAMRSQLLGAHLNDINNFLVITGDPIPSMVRQSVKAVFNFDSVGLMNIIKDMNESQFENSPIVYGGAINQTRRNLDVEISRVRKKMDAGATFFLTQPVFDDKGIARLRQIKQETGARILCGIMPFVSLKNAMFMKNEMTGIEVSDEIIARYKECVTKEDGESVGVEIAKEVIEKTSDFVNGYYFSFPFNRVYLLERII</sequence>
<dbReference type="CDD" id="cd00537">
    <property type="entry name" value="MTHFR"/>
    <property type="match status" value="1"/>
</dbReference>
<dbReference type="InterPro" id="IPR029041">
    <property type="entry name" value="FAD-linked_oxidoreductase-like"/>
</dbReference>
<dbReference type="Gene3D" id="3.20.20.330">
    <property type="entry name" value="Homocysteine-binding-like domain"/>
    <property type="match status" value="1"/>
</dbReference>
<evidence type="ECO:0000256" key="4">
    <source>
        <dbReference type="ARBA" id="ARBA00022603"/>
    </source>
</evidence>
<dbReference type="SUPFAM" id="SSF82282">
    <property type="entry name" value="Homocysteine S-methyltransferase"/>
    <property type="match status" value="1"/>
</dbReference>
<keyword evidence="15" id="KW-1185">Reference proteome</keyword>
<keyword evidence="12" id="KW-0862">Zinc</keyword>
<dbReference type="EC" id="1.5.1.20" evidence="14"/>
<dbReference type="GO" id="GO:0004489">
    <property type="term" value="F:methylenetetrahydrofolate reductase [NAD(P)H] activity"/>
    <property type="evidence" value="ECO:0007669"/>
    <property type="project" value="UniProtKB-EC"/>
</dbReference>